<evidence type="ECO:0000313" key="2">
    <source>
        <dbReference type="Proteomes" id="UP001569154"/>
    </source>
</evidence>
<accession>A0ABV4L568</accession>
<sequence length="58" mass="6433">MERLDQILALSGASDRTPSHVTHSFVMSIMHFAACNGDRELEANCEAKLNEIQETNAE</sequence>
<evidence type="ECO:0000313" key="1">
    <source>
        <dbReference type="EMBL" id="MEZ8082846.1"/>
    </source>
</evidence>
<protein>
    <submittedName>
        <fullName evidence="1">Uncharacterized protein</fullName>
    </submittedName>
</protein>
<dbReference type="Proteomes" id="UP001569154">
    <property type="component" value="Unassembled WGS sequence"/>
</dbReference>
<reference evidence="1 2" key="1">
    <citation type="submission" date="2024-06" db="EMBL/GenBank/DDBJ databases">
        <authorList>
            <person name="Steensen K."/>
            <person name="Seneca J."/>
            <person name="Bartlau N."/>
            <person name="Yu A.X."/>
            <person name="Polz M.F."/>
        </authorList>
    </citation>
    <scope>NUCLEOTIDE SEQUENCE [LARGE SCALE GENOMIC DNA]</scope>
    <source>
        <strain evidence="1 2">1F260</strain>
    </source>
</reference>
<dbReference type="EMBL" id="JBGONM010000044">
    <property type="protein sequence ID" value="MEZ8082846.1"/>
    <property type="molecule type" value="Genomic_DNA"/>
</dbReference>
<organism evidence="1 2">
    <name type="scientific">Enterovibrio norvegicus</name>
    <dbReference type="NCBI Taxonomy" id="188144"/>
    <lineage>
        <taxon>Bacteria</taxon>
        <taxon>Pseudomonadati</taxon>
        <taxon>Pseudomonadota</taxon>
        <taxon>Gammaproteobacteria</taxon>
        <taxon>Vibrionales</taxon>
        <taxon>Vibrionaceae</taxon>
        <taxon>Enterovibrio</taxon>
    </lineage>
</organism>
<gene>
    <name evidence="1" type="ORF">ACED35_17145</name>
</gene>
<proteinExistence type="predicted"/>
<dbReference type="RefSeq" id="WP_371734979.1">
    <property type="nucleotide sequence ID" value="NZ_JBGONM010000044.1"/>
</dbReference>
<name>A0ABV4L568_9GAMM</name>
<comment type="caution">
    <text evidence="1">The sequence shown here is derived from an EMBL/GenBank/DDBJ whole genome shotgun (WGS) entry which is preliminary data.</text>
</comment>
<keyword evidence="2" id="KW-1185">Reference proteome</keyword>